<accession>A0A9N9BZL8</accession>
<feature type="compositionally biased region" description="Acidic residues" evidence="1">
    <location>
        <begin position="28"/>
        <end position="39"/>
    </location>
</feature>
<reference evidence="2" key="1">
    <citation type="submission" date="2021-06" db="EMBL/GenBank/DDBJ databases">
        <authorList>
            <person name="Kallberg Y."/>
            <person name="Tangrot J."/>
            <person name="Rosling A."/>
        </authorList>
    </citation>
    <scope>NUCLEOTIDE SEQUENCE</scope>
    <source>
        <strain evidence="2">CL551</strain>
    </source>
</reference>
<organism evidence="2 3">
    <name type="scientific">Acaulospora morrowiae</name>
    <dbReference type="NCBI Taxonomy" id="94023"/>
    <lineage>
        <taxon>Eukaryota</taxon>
        <taxon>Fungi</taxon>
        <taxon>Fungi incertae sedis</taxon>
        <taxon>Mucoromycota</taxon>
        <taxon>Glomeromycotina</taxon>
        <taxon>Glomeromycetes</taxon>
        <taxon>Diversisporales</taxon>
        <taxon>Acaulosporaceae</taxon>
        <taxon>Acaulospora</taxon>
    </lineage>
</organism>
<evidence type="ECO:0000313" key="3">
    <source>
        <dbReference type="Proteomes" id="UP000789342"/>
    </source>
</evidence>
<dbReference type="AlphaFoldDB" id="A0A9N9BZL8"/>
<dbReference type="Proteomes" id="UP000789342">
    <property type="component" value="Unassembled WGS sequence"/>
</dbReference>
<evidence type="ECO:0000313" key="2">
    <source>
        <dbReference type="EMBL" id="CAG8582647.1"/>
    </source>
</evidence>
<comment type="caution">
    <text evidence="2">The sequence shown here is derived from an EMBL/GenBank/DDBJ whole genome shotgun (WGS) entry which is preliminary data.</text>
</comment>
<keyword evidence="3" id="KW-1185">Reference proteome</keyword>
<name>A0A9N9BZL8_9GLOM</name>
<dbReference type="OrthoDB" id="2344602at2759"/>
<evidence type="ECO:0000256" key="1">
    <source>
        <dbReference type="SAM" id="MobiDB-lite"/>
    </source>
</evidence>
<sequence length="82" mass="9276">MHLNFLTRIVLRHKIDRFDAGKNYTEGDTSDSESESDDSLELKLSNLKAQASISQPKNNNYNPFGSQIAEIDSILATHTYYP</sequence>
<feature type="region of interest" description="Disordered" evidence="1">
    <location>
        <begin position="21"/>
        <end position="40"/>
    </location>
</feature>
<feature type="non-terminal residue" evidence="2">
    <location>
        <position position="1"/>
    </location>
</feature>
<protein>
    <submittedName>
        <fullName evidence="2">9675_t:CDS:1</fullName>
    </submittedName>
</protein>
<gene>
    <name evidence="2" type="ORF">AMORRO_LOCUS6977</name>
</gene>
<dbReference type="EMBL" id="CAJVPV010004991">
    <property type="protein sequence ID" value="CAG8582647.1"/>
    <property type="molecule type" value="Genomic_DNA"/>
</dbReference>
<proteinExistence type="predicted"/>